<comment type="caution">
    <text evidence="2">The sequence shown here is derived from an EMBL/GenBank/DDBJ whole genome shotgun (WGS) entry which is preliminary data.</text>
</comment>
<proteinExistence type="predicted"/>
<dbReference type="GO" id="GO:0007166">
    <property type="term" value="P:cell surface receptor signaling pathway"/>
    <property type="evidence" value="ECO:0007669"/>
    <property type="project" value="InterPro"/>
</dbReference>
<sequence>MAAAEQEEKSIQDELTDQILLAERVIKSAQEAESSKLECSELAKQSTQLAHLLRSVVRLTPSTQSLYEPPLRRIITDSSMNLIRALTLVRKCKHSGVLRLVFAITTTADFRKVSNLLESSIADIKWLISIYNRICLHVLYNRTKTKCID</sequence>
<dbReference type="InterPro" id="IPR056694">
    <property type="entry name" value="DUF7792"/>
</dbReference>
<evidence type="ECO:0000313" key="2">
    <source>
        <dbReference type="EMBL" id="KAK1363156.1"/>
    </source>
</evidence>
<dbReference type="InterPro" id="IPR036537">
    <property type="entry name" value="Adaptor_Cbl_N_dom_sf"/>
</dbReference>
<feature type="domain" description="DUF7792" evidence="1">
    <location>
        <begin position="12"/>
        <end position="132"/>
    </location>
</feature>
<dbReference type="Pfam" id="PF25055">
    <property type="entry name" value="DUF7792"/>
    <property type="match status" value="1"/>
</dbReference>
<reference evidence="2" key="1">
    <citation type="submission" date="2023-02" db="EMBL/GenBank/DDBJ databases">
        <title>Genome of toxic invasive species Heracleum sosnowskyi carries increased number of genes despite the absence of recent whole-genome duplications.</title>
        <authorList>
            <person name="Schelkunov M."/>
            <person name="Shtratnikova V."/>
            <person name="Makarenko M."/>
            <person name="Klepikova A."/>
            <person name="Omelchenko D."/>
            <person name="Novikova G."/>
            <person name="Obukhova E."/>
            <person name="Bogdanov V."/>
            <person name="Penin A."/>
            <person name="Logacheva M."/>
        </authorList>
    </citation>
    <scope>NUCLEOTIDE SEQUENCE</scope>
    <source>
        <strain evidence="2">Hsosn_3</strain>
        <tissue evidence="2">Leaf</tissue>
    </source>
</reference>
<dbReference type="PANTHER" id="PTHR46168">
    <property type="entry name" value="ARMADILLO REPEAT ONLY 4"/>
    <property type="match status" value="1"/>
</dbReference>
<protein>
    <submittedName>
        <fullName evidence="2">Armadillo btb protein 1</fullName>
    </submittedName>
</protein>
<evidence type="ECO:0000313" key="3">
    <source>
        <dbReference type="Proteomes" id="UP001237642"/>
    </source>
</evidence>
<reference evidence="2" key="2">
    <citation type="submission" date="2023-05" db="EMBL/GenBank/DDBJ databases">
        <authorList>
            <person name="Schelkunov M.I."/>
        </authorList>
    </citation>
    <scope>NUCLEOTIDE SEQUENCE</scope>
    <source>
        <strain evidence="2">Hsosn_3</strain>
        <tissue evidence="2">Leaf</tissue>
    </source>
</reference>
<accession>A0AAD8HA39</accession>
<keyword evidence="3" id="KW-1185">Reference proteome</keyword>
<organism evidence="2 3">
    <name type="scientific">Heracleum sosnowskyi</name>
    <dbReference type="NCBI Taxonomy" id="360622"/>
    <lineage>
        <taxon>Eukaryota</taxon>
        <taxon>Viridiplantae</taxon>
        <taxon>Streptophyta</taxon>
        <taxon>Embryophyta</taxon>
        <taxon>Tracheophyta</taxon>
        <taxon>Spermatophyta</taxon>
        <taxon>Magnoliopsida</taxon>
        <taxon>eudicotyledons</taxon>
        <taxon>Gunneridae</taxon>
        <taxon>Pentapetalae</taxon>
        <taxon>asterids</taxon>
        <taxon>campanulids</taxon>
        <taxon>Apiales</taxon>
        <taxon>Apiaceae</taxon>
        <taxon>Apioideae</taxon>
        <taxon>apioid superclade</taxon>
        <taxon>Tordylieae</taxon>
        <taxon>Tordyliinae</taxon>
        <taxon>Heracleum</taxon>
    </lineage>
</organism>
<dbReference type="PANTHER" id="PTHR46168:SF15">
    <property type="entry name" value="ARMADILLO REPEAT-CONTAINING DOMAIN-CONTAINING PROTEIN"/>
    <property type="match status" value="1"/>
</dbReference>
<gene>
    <name evidence="2" type="ORF">POM88_038717</name>
</gene>
<name>A0AAD8HA39_9APIA</name>
<dbReference type="EMBL" id="JAUIZM010000009">
    <property type="protein sequence ID" value="KAK1363156.1"/>
    <property type="molecule type" value="Genomic_DNA"/>
</dbReference>
<dbReference type="Proteomes" id="UP001237642">
    <property type="component" value="Unassembled WGS sequence"/>
</dbReference>
<dbReference type="AlphaFoldDB" id="A0AAD8HA39"/>
<evidence type="ECO:0000259" key="1">
    <source>
        <dbReference type="Pfam" id="PF25055"/>
    </source>
</evidence>
<dbReference type="Gene3D" id="1.20.930.20">
    <property type="entry name" value="Adaptor protein Cbl, N-terminal domain"/>
    <property type="match status" value="1"/>
</dbReference>